<sequence>MYLRVVKSNYLHPRGLAIDARPLQAGDHPPFFVVLTAGVAATASRRLQPLFCVASTSCSPVNLHFLQETCCSVRARLFREVGHTKAMVRMWSCCCLLHSR</sequence>
<dbReference type="EMBL" id="CM016556">
    <property type="protein sequence ID" value="TKW12825.1"/>
    <property type="molecule type" value="Genomic_DNA"/>
</dbReference>
<dbReference type="Gramene" id="TKW12825">
    <property type="protein sequence ID" value="TKW12825"/>
    <property type="gene ID" value="SEVIR_5G060201v2"/>
</dbReference>
<evidence type="ECO:0000313" key="2">
    <source>
        <dbReference type="Proteomes" id="UP000298652"/>
    </source>
</evidence>
<dbReference type="Proteomes" id="UP000298652">
    <property type="component" value="Chromosome 5"/>
</dbReference>
<reference evidence="1" key="1">
    <citation type="submission" date="2019-03" db="EMBL/GenBank/DDBJ databases">
        <title>WGS assembly of Setaria viridis.</title>
        <authorList>
            <person name="Huang P."/>
            <person name="Jenkins J."/>
            <person name="Grimwood J."/>
            <person name="Barry K."/>
            <person name="Healey A."/>
            <person name="Mamidi S."/>
            <person name="Sreedasyam A."/>
            <person name="Shu S."/>
            <person name="Feldman M."/>
            <person name="Wu J."/>
            <person name="Yu Y."/>
            <person name="Chen C."/>
            <person name="Johnson J."/>
            <person name="Rokhsar D."/>
            <person name="Baxter I."/>
            <person name="Schmutz J."/>
            <person name="Brutnell T."/>
            <person name="Kellogg E."/>
        </authorList>
    </citation>
    <scope>NUCLEOTIDE SEQUENCE [LARGE SCALE GENOMIC DNA]</scope>
</reference>
<dbReference type="AlphaFoldDB" id="A0A4U6UDI3"/>
<evidence type="ECO:0000313" key="1">
    <source>
        <dbReference type="EMBL" id="TKW12825.1"/>
    </source>
</evidence>
<gene>
    <name evidence="1" type="ORF">SEVIR_5G060201v2</name>
</gene>
<keyword evidence="2" id="KW-1185">Reference proteome</keyword>
<protein>
    <submittedName>
        <fullName evidence="1">Uncharacterized protein</fullName>
    </submittedName>
</protein>
<accession>A0A4U6UDI3</accession>
<name>A0A4U6UDI3_SETVI</name>
<proteinExistence type="predicted"/>
<organism evidence="1 2">
    <name type="scientific">Setaria viridis</name>
    <name type="common">Green bristlegrass</name>
    <name type="synonym">Setaria italica subsp. viridis</name>
    <dbReference type="NCBI Taxonomy" id="4556"/>
    <lineage>
        <taxon>Eukaryota</taxon>
        <taxon>Viridiplantae</taxon>
        <taxon>Streptophyta</taxon>
        <taxon>Embryophyta</taxon>
        <taxon>Tracheophyta</taxon>
        <taxon>Spermatophyta</taxon>
        <taxon>Magnoliopsida</taxon>
        <taxon>Liliopsida</taxon>
        <taxon>Poales</taxon>
        <taxon>Poaceae</taxon>
        <taxon>PACMAD clade</taxon>
        <taxon>Panicoideae</taxon>
        <taxon>Panicodae</taxon>
        <taxon>Paniceae</taxon>
        <taxon>Cenchrinae</taxon>
        <taxon>Setaria</taxon>
    </lineage>
</organism>